<dbReference type="Proteomes" id="UP000076152">
    <property type="component" value="Chromosome"/>
</dbReference>
<evidence type="ECO:0000313" key="1">
    <source>
        <dbReference type="EMBL" id="AMX20360.1"/>
    </source>
</evidence>
<organism evidence="1 2">
    <name type="scientific">Acinetobacter pittii</name>
    <name type="common">Acinetobacter genomosp. 3</name>
    <dbReference type="NCBI Taxonomy" id="48296"/>
    <lineage>
        <taxon>Bacteria</taxon>
        <taxon>Pseudomonadati</taxon>
        <taxon>Pseudomonadota</taxon>
        <taxon>Gammaproteobacteria</taxon>
        <taxon>Moraxellales</taxon>
        <taxon>Moraxellaceae</taxon>
        <taxon>Acinetobacter</taxon>
        <taxon>Acinetobacter calcoaceticus/baumannii complex</taxon>
    </lineage>
</organism>
<sequence>MVFYCREKTMNIQDIRLELVKQAMDIGVHPEEIPGLVDPLAEFVESGLKRQKPCDFKDYEQIYINELLKKLHQHFGEKNITAVEIARNGSLRIYVSCQHITIGIQRFFADSENYPDFFRGRELVFFHVPPENP</sequence>
<evidence type="ECO:0000313" key="2">
    <source>
        <dbReference type="Proteomes" id="UP000076152"/>
    </source>
</evidence>
<protein>
    <submittedName>
        <fullName evidence="1">Uncharacterized protein</fullName>
    </submittedName>
</protein>
<reference evidence="1 2" key="1">
    <citation type="submission" date="2016-04" db="EMBL/GenBank/DDBJ databases">
        <title>Complete genome sequencing of OXA-72 bearing Acinetobacter pittii strain IEC338SC.</title>
        <authorList>
            <person name="Brasiliense D.M."/>
            <person name="Lima K.V."/>
            <person name="Souza C.O."/>
            <person name="Dutra L.G."/>
            <person name="Mamizuka E.M."/>
            <person name="Perez-Chaparro P.J."/>
            <person name="McCulloch J.A."/>
        </authorList>
    </citation>
    <scope>NUCLEOTIDE SEQUENCE [LARGE SCALE GENOMIC DNA]</scope>
    <source>
        <strain evidence="1 2">IEC338SC</strain>
    </source>
</reference>
<name>A0AB33BIP9_ACIPI</name>
<dbReference type="AlphaFoldDB" id="A0AB33BIP9"/>
<accession>A0AB33BIP9</accession>
<dbReference type="EMBL" id="CP015145">
    <property type="protein sequence ID" value="AMX20360.1"/>
    <property type="molecule type" value="Genomic_DNA"/>
</dbReference>
<gene>
    <name evidence="1" type="ORF">IEC338SC_3249</name>
</gene>
<proteinExistence type="predicted"/>